<dbReference type="Pfam" id="PF08268">
    <property type="entry name" value="FBA_3"/>
    <property type="match status" value="1"/>
</dbReference>
<evidence type="ECO:0000313" key="4">
    <source>
        <dbReference type="RefSeq" id="XP_016492758.1"/>
    </source>
</evidence>
<dbReference type="Proteomes" id="UP000790787">
    <property type="component" value="Chromosome 11"/>
</dbReference>
<dbReference type="InterPro" id="IPR050796">
    <property type="entry name" value="SCF_F-box_component"/>
</dbReference>
<evidence type="ECO:0000313" key="3">
    <source>
        <dbReference type="RefSeq" id="XP_016492757.1"/>
    </source>
</evidence>
<dbReference type="PaxDb" id="4097-A0A1S4BV63"/>
<dbReference type="PANTHER" id="PTHR31672">
    <property type="entry name" value="BNACNNG10540D PROTEIN"/>
    <property type="match status" value="1"/>
</dbReference>
<dbReference type="PANTHER" id="PTHR31672:SF13">
    <property type="entry name" value="F-BOX PROTEIN CPR30-LIKE"/>
    <property type="match status" value="1"/>
</dbReference>
<accession>A0A1S4BV63</accession>
<dbReference type="GeneID" id="107812223"/>
<dbReference type="STRING" id="4097.A0A1S4BV63"/>
<protein>
    <submittedName>
        <fullName evidence="3 4">F-box protein At5g07610-like</fullName>
    </submittedName>
</protein>
<feature type="domain" description="F-box" evidence="1">
    <location>
        <begin position="21"/>
        <end position="61"/>
    </location>
</feature>
<dbReference type="AlphaFoldDB" id="A0A1S4BV63"/>
<sequence length="412" mass="46716">MEESHIDKRLVVTAAVDVITGNVDLLSEILLRLPARSLIKFSLVCKLWFSIISSMQFRVSHCRTLAFSSAPTPSGIYFYNCLTNLQKVESLPLTDNVTSLPPLQFLEVAANIGDGIKVTQSCNGLLMCVISTKTEVSELKLGIVYNPAKNEYHKLPNPYVMYYEVVYGYSLIFDPSEPPYYKALCIKRLGTTFKGHFFGTSDYEVSVYVPGNKSWRSCCRFSPPYGMRFDSGVFWNGGIHWTGEYSSVYFDAKSEEVVVKNMPPRPQGYCSEKVRYFGEWGGHLHLIQVQSLYAKKFNVLELDKNTWKWSVKYRVHLARLISAFPEIVKQTSYGAQYAFSILSVIRGESEEDSVLLLTIPGKVVAYNLVLKTAKVVRELPGEIGDTLRFNHVCAYQYAESLIPVKDWTIRPK</sequence>
<evidence type="ECO:0000313" key="2">
    <source>
        <dbReference type="Proteomes" id="UP000790787"/>
    </source>
</evidence>
<dbReference type="InterPro" id="IPR001810">
    <property type="entry name" value="F-box_dom"/>
</dbReference>
<keyword evidence="2" id="KW-1185">Reference proteome</keyword>
<dbReference type="RefSeq" id="XP_016492758.1">
    <property type="nucleotide sequence ID" value="XM_016637272.1"/>
</dbReference>
<reference evidence="3 4" key="2">
    <citation type="submission" date="2025-04" db="UniProtKB">
        <authorList>
            <consortium name="RefSeq"/>
        </authorList>
    </citation>
    <scope>IDENTIFICATION</scope>
</reference>
<organism evidence="5">
    <name type="scientific">Nicotiana tabacum</name>
    <name type="common">Common tobacco</name>
    <dbReference type="NCBI Taxonomy" id="4097"/>
    <lineage>
        <taxon>Eukaryota</taxon>
        <taxon>Viridiplantae</taxon>
        <taxon>Streptophyta</taxon>
        <taxon>Embryophyta</taxon>
        <taxon>Tracheophyta</taxon>
        <taxon>Spermatophyta</taxon>
        <taxon>Magnoliopsida</taxon>
        <taxon>eudicotyledons</taxon>
        <taxon>Gunneridae</taxon>
        <taxon>Pentapetalae</taxon>
        <taxon>asterids</taxon>
        <taxon>lamiids</taxon>
        <taxon>Solanales</taxon>
        <taxon>Solanaceae</taxon>
        <taxon>Nicotianoideae</taxon>
        <taxon>Nicotianeae</taxon>
        <taxon>Nicotiana</taxon>
    </lineage>
</organism>
<gene>
    <name evidence="3 4 5" type="primary">LOC107812223</name>
</gene>
<dbReference type="Pfam" id="PF00646">
    <property type="entry name" value="F-box"/>
    <property type="match status" value="1"/>
</dbReference>
<evidence type="ECO:0000259" key="1">
    <source>
        <dbReference type="SMART" id="SM00256"/>
    </source>
</evidence>
<proteinExistence type="predicted"/>
<dbReference type="OMA" id="PAKNEYH"/>
<dbReference type="RefSeq" id="XP_016492757.1">
    <property type="nucleotide sequence ID" value="XM_016637271.1"/>
</dbReference>
<dbReference type="RefSeq" id="XP_016492759.1">
    <property type="nucleotide sequence ID" value="XM_016637273.1"/>
</dbReference>
<dbReference type="SUPFAM" id="SSF81383">
    <property type="entry name" value="F-box domain"/>
    <property type="match status" value="1"/>
</dbReference>
<reference key="1">
    <citation type="journal article" date="2014" name="Nat. Commun.">
        <title>The tobacco genome sequence and its comparison with those of tomato and potato.</title>
        <authorList>
            <person name="Sierro N."/>
            <person name="Battey J.N."/>
            <person name="Ouadi S."/>
            <person name="Bakaher N."/>
            <person name="Bovet L."/>
            <person name="Willig A."/>
            <person name="Goepfert S."/>
            <person name="Peitsch M.C."/>
            <person name="Ivanov N.V."/>
        </authorList>
    </citation>
    <scope>NUCLEOTIDE SEQUENCE [LARGE SCALE GENOMIC DNA]</scope>
    <source>
        <strain>cv. TN90</strain>
    </source>
</reference>
<dbReference type="InterPro" id="IPR036047">
    <property type="entry name" value="F-box-like_dom_sf"/>
</dbReference>
<evidence type="ECO:0000313" key="5">
    <source>
        <dbReference type="RefSeq" id="XP_016492759.1"/>
    </source>
</evidence>
<dbReference type="SMART" id="SM00256">
    <property type="entry name" value="FBOX"/>
    <property type="match status" value="1"/>
</dbReference>
<dbReference type="KEGG" id="nta:107812223"/>
<name>A0A1S4BV63_TOBAC</name>
<dbReference type="OrthoDB" id="605328at2759"/>
<dbReference type="Gene3D" id="1.20.1280.50">
    <property type="match status" value="1"/>
</dbReference>
<dbReference type="InterPro" id="IPR013187">
    <property type="entry name" value="F-box-assoc_dom_typ3"/>
</dbReference>